<evidence type="ECO:0000313" key="2">
    <source>
        <dbReference type="Proteomes" id="UP001159641"/>
    </source>
</evidence>
<protein>
    <submittedName>
        <fullName evidence="1">Uncharacterized protein</fullName>
    </submittedName>
</protein>
<proteinExistence type="predicted"/>
<organism evidence="1 2">
    <name type="scientific">Eschrichtius robustus</name>
    <name type="common">California gray whale</name>
    <name type="synonym">Eschrichtius gibbosus</name>
    <dbReference type="NCBI Taxonomy" id="9764"/>
    <lineage>
        <taxon>Eukaryota</taxon>
        <taxon>Metazoa</taxon>
        <taxon>Chordata</taxon>
        <taxon>Craniata</taxon>
        <taxon>Vertebrata</taxon>
        <taxon>Euteleostomi</taxon>
        <taxon>Mammalia</taxon>
        <taxon>Eutheria</taxon>
        <taxon>Laurasiatheria</taxon>
        <taxon>Artiodactyla</taxon>
        <taxon>Whippomorpha</taxon>
        <taxon>Cetacea</taxon>
        <taxon>Mysticeti</taxon>
        <taxon>Eschrichtiidae</taxon>
        <taxon>Eschrichtius</taxon>
    </lineage>
</organism>
<dbReference type="AlphaFoldDB" id="A0AB34HTQ7"/>
<dbReference type="EMBL" id="JAIQCJ010000738">
    <property type="protein sequence ID" value="KAJ8794789.1"/>
    <property type="molecule type" value="Genomic_DNA"/>
</dbReference>
<evidence type="ECO:0000313" key="1">
    <source>
        <dbReference type="EMBL" id="KAJ8794789.1"/>
    </source>
</evidence>
<sequence length="46" mass="5109">MSKSQKSGVLKNDLLHKSQSSLRNEKGWTLLKGAHKPFSSIDALEL</sequence>
<keyword evidence="2" id="KW-1185">Reference proteome</keyword>
<dbReference type="Proteomes" id="UP001159641">
    <property type="component" value="Unassembled WGS sequence"/>
</dbReference>
<reference evidence="1 2" key="1">
    <citation type="submission" date="2022-11" db="EMBL/GenBank/DDBJ databases">
        <title>Whole genome sequence of Eschrichtius robustus ER-17-0199.</title>
        <authorList>
            <person name="Bruniche-Olsen A."/>
            <person name="Black A.N."/>
            <person name="Fields C.J."/>
            <person name="Walden K."/>
            <person name="Dewoody J.A."/>
        </authorList>
    </citation>
    <scope>NUCLEOTIDE SEQUENCE [LARGE SCALE GENOMIC DNA]</scope>
    <source>
        <strain evidence="1">ER-17-0199</strain>
        <tissue evidence="1">Blubber</tissue>
    </source>
</reference>
<accession>A0AB34HTQ7</accession>
<gene>
    <name evidence="1" type="ORF">J1605_002954</name>
</gene>
<comment type="caution">
    <text evidence="1">The sequence shown here is derived from an EMBL/GenBank/DDBJ whole genome shotgun (WGS) entry which is preliminary data.</text>
</comment>
<name>A0AB34HTQ7_ESCRO</name>